<evidence type="ECO:0000256" key="5">
    <source>
        <dbReference type="ARBA" id="ARBA00023002"/>
    </source>
</evidence>
<dbReference type="Pfam" id="PF02668">
    <property type="entry name" value="TauD"/>
    <property type="match status" value="1"/>
</dbReference>
<evidence type="ECO:0000256" key="6">
    <source>
        <dbReference type="ARBA" id="ARBA00023004"/>
    </source>
</evidence>
<comment type="caution">
    <text evidence="9">The sequence shown here is derived from an EMBL/GenBank/DDBJ whole genome shotgun (WGS) entry which is preliminary data.</text>
</comment>
<keyword evidence="6" id="KW-0408">Iron</keyword>
<dbReference type="InterPro" id="IPR038492">
    <property type="entry name" value="GBBH-like_N_sf"/>
</dbReference>
<comment type="cofactor">
    <cofactor evidence="1">
        <name>Fe(2+)</name>
        <dbReference type="ChEBI" id="CHEBI:29033"/>
    </cofactor>
</comment>
<dbReference type="InterPro" id="IPR003819">
    <property type="entry name" value="TauD/TfdA-like"/>
</dbReference>
<evidence type="ECO:0000313" key="9">
    <source>
        <dbReference type="EMBL" id="KAK0302258.1"/>
    </source>
</evidence>
<keyword evidence="5" id="KW-0560">Oxidoreductase</keyword>
<dbReference type="Pfam" id="PF06155">
    <property type="entry name" value="GBBH-like_N"/>
    <property type="match status" value="1"/>
</dbReference>
<dbReference type="InterPro" id="IPR050411">
    <property type="entry name" value="AlphaKG_dependent_hydroxylases"/>
</dbReference>
<feature type="domain" description="TauD/TfdA-like" evidence="7">
    <location>
        <begin position="123"/>
        <end position="419"/>
    </location>
</feature>
<dbReference type="AlphaFoldDB" id="A0AAN6J3U9"/>
<comment type="similarity">
    <text evidence="2">Belongs to the gamma-BBH/TMLD family.</text>
</comment>
<dbReference type="PANTHER" id="PTHR10696:SF25">
    <property type="entry name" value="OXIDOREDUCTASE AIM17-RELATED"/>
    <property type="match status" value="1"/>
</dbReference>
<dbReference type="GO" id="GO:0005739">
    <property type="term" value="C:mitochondrion"/>
    <property type="evidence" value="ECO:0007669"/>
    <property type="project" value="TreeGrafter"/>
</dbReference>
<evidence type="ECO:0000256" key="1">
    <source>
        <dbReference type="ARBA" id="ARBA00001954"/>
    </source>
</evidence>
<dbReference type="SUPFAM" id="SSF51197">
    <property type="entry name" value="Clavaminate synthase-like"/>
    <property type="match status" value="1"/>
</dbReference>
<protein>
    <recommendedName>
        <fullName evidence="11">TauD/TfdA-like domain-containing protein</fullName>
    </recommendedName>
</protein>
<dbReference type="GO" id="GO:0046872">
    <property type="term" value="F:metal ion binding"/>
    <property type="evidence" value="ECO:0007669"/>
    <property type="project" value="UniProtKB-KW"/>
</dbReference>
<reference evidence="9" key="1">
    <citation type="submission" date="2021-12" db="EMBL/GenBank/DDBJ databases">
        <title>Black yeast isolated from Biological Soil Crust.</title>
        <authorList>
            <person name="Kurbessoian T."/>
        </authorList>
    </citation>
    <scope>NUCLEOTIDE SEQUENCE</scope>
    <source>
        <strain evidence="9">CCFEE 5208</strain>
    </source>
</reference>
<gene>
    <name evidence="9" type="ORF">LTR82_017936</name>
</gene>
<dbReference type="Proteomes" id="UP001168146">
    <property type="component" value="Unassembled WGS sequence"/>
</dbReference>
<dbReference type="CDD" id="cd00250">
    <property type="entry name" value="CAS_like"/>
    <property type="match status" value="1"/>
</dbReference>
<evidence type="ECO:0000259" key="8">
    <source>
        <dbReference type="Pfam" id="PF06155"/>
    </source>
</evidence>
<evidence type="ECO:0000256" key="3">
    <source>
        <dbReference type="ARBA" id="ARBA00022723"/>
    </source>
</evidence>
<sequence length="454" mass="50323">MHASKPTRARVTIPIDGKDEPFSPILLRDLCKCPVCIHEFTRQRLYSTTDIPPEIQVRSVTIVDEALIIHWEHDVPGFDAHHYTSISLDTLRGICKTGIAPGPAQVSLPKSALWDASSAGVPDFGYKAYMHDDATLLNVMDRLHSHGLVFITSVPTAEESVSAIAERMGPIKDTFYGKTWDVRTVPKANNVAYTSADLGFHTDLLYFDNPAHIQLLHCMQSSSTGGISVFVDAFKAALDLYAADIDAFNVLASLRVNYHYEHPASHLYHATKPVIDMRPLRVAHTTYDNLPDFLQASESTRKSLKRSAGAELPSLDVGDCLEKINWGVPFLAPLTLNSGSMEQASSSSTSTRECLNKKMDDWHAAAKKFSALLGRPEGLYERLMKPGECVLFNNTRVLHARKAFDSSDVGKARWLRGTYVDKDPFLSKLRVLEYKSEEASRMALSKGCVDEVLA</sequence>
<feature type="domain" description="Gamma-butyrobetaine hydroxylase-like N-terminal" evidence="8">
    <location>
        <begin position="16"/>
        <end position="73"/>
    </location>
</feature>
<evidence type="ECO:0000256" key="4">
    <source>
        <dbReference type="ARBA" id="ARBA00022964"/>
    </source>
</evidence>
<dbReference type="GO" id="GO:0016706">
    <property type="term" value="F:2-oxoglutarate-dependent dioxygenase activity"/>
    <property type="evidence" value="ECO:0007669"/>
    <property type="project" value="UniProtKB-ARBA"/>
</dbReference>
<evidence type="ECO:0000256" key="2">
    <source>
        <dbReference type="ARBA" id="ARBA00008654"/>
    </source>
</evidence>
<name>A0AAN6J3U9_9PEZI</name>
<dbReference type="PANTHER" id="PTHR10696">
    <property type="entry name" value="GAMMA-BUTYROBETAINE HYDROXYLASE-RELATED"/>
    <property type="match status" value="1"/>
</dbReference>
<accession>A0AAN6J3U9</accession>
<dbReference type="InterPro" id="IPR042098">
    <property type="entry name" value="TauD-like_sf"/>
</dbReference>
<keyword evidence="3" id="KW-0479">Metal-binding</keyword>
<proteinExistence type="inferred from homology"/>
<keyword evidence="4" id="KW-0223">Dioxygenase</keyword>
<evidence type="ECO:0000313" key="10">
    <source>
        <dbReference type="Proteomes" id="UP001168146"/>
    </source>
</evidence>
<dbReference type="Gene3D" id="3.60.130.10">
    <property type="entry name" value="Clavaminate synthase-like"/>
    <property type="match status" value="1"/>
</dbReference>
<dbReference type="Gene3D" id="3.30.2020.30">
    <property type="match status" value="1"/>
</dbReference>
<dbReference type="InterPro" id="IPR010376">
    <property type="entry name" value="GBBH-like_N"/>
</dbReference>
<organism evidence="9 10">
    <name type="scientific">Friedmanniomyces endolithicus</name>
    <dbReference type="NCBI Taxonomy" id="329885"/>
    <lineage>
        <taxon>Eukaryota</taxon>
        <taxon>Fungi</taxon>
        <taxon>Dikarya</taxon>
        <taxon>Ascomycota</taxon>
        <taxon>Pezizomycotina</taxon>
        <taxon>Dothideomycetes</taxon>
        <taxon>Dothideomycetidae</taxon>
        <taxon>Mycosphaerellales</taxon>
        <taxon>Teratosphaeriaceae</taxon>
        <taxon>Friedmanniomyces</taxon>
    </lineage>
</organism>
<evidence type="ECO:0000259" key="7">
    <source>
        <dbReference type="Pfam" id="PF02668"/>
    </source>
</evidence>
<dbReference type="EMBL" id="JASUXU010000201">
    <property type="protein sequence ID" value="KAK0302258.1"/>
    <property type="molecule type" value="Genomic_DNA"/>
</dbReference>
<dbReference type="GO" id="GO:0045329">
    <property type="term" value="P:carnitine biosynthetic process"/>
    <property type="evidence" value="ECO:0007669"/>
    <property type="project" value="TreeGrafter"/>
</dbReference>
<evidence type="ECO:0008006" key="11">
    <source>
        <dbReference type="Google" id="ProtNLM"/>
    </source>
</evidence>